<dbReference type="Proteomes" id="UP001164746">
    <property type="component" value="Chromosome 10"/>
</dbReference>
<proteinExistence type="predicted"/>
<name>A0ABY7F895_MYAAR</name>
<accession>A0ABY7F895</accession>
<protein>
    <submittedName>
        <fullName evidence="1">Uncharacterized protein</fullName>
    </submittedName>
</protein>
<keyword evidence="2" id="KW-1185">Reference proteome</keyword>
<evidence type="ECO:0000313" key="2">
    <source>
        <dbReference type="Proteomes" id="UP001164746"/>
    </source>
</evidence>
<reference evidence="1" key="1">
    <citation type="submission" date="2022-11" db="EMBL/GenBank/DDBJ databases">
        <title>Centuries of genome instability and evolution in soft-shell clam transmissible cancer (bioRxiv).</title>
        <authorList>
            <person name="Hart S.F.M."/>
            <person name="Yonemitsu M.A."/>
            <person name="Giersch R.M."/>
            <person name="Beal B.F."/>
            <person name="Arriagada G."/>
            <person name="Davis B.W."/>
            <person name="Ostrander E.A."/>
            <person name="Goff S.P."/>
            <person name="Metzger M.J."/>
        </authorList>
    </citation>
    <scope>NUCLEOTIDE SEQUENCE</scope>
    <source>
        <strain evidence="1">MELC-2E11</strain>
        <tissue evidence="1">Siphon/mantle</tissue>
    </source>
</reference>
<evidence type="ECO:0000313" key="1">
    <source>
        <dbReference type="EMBL" id="WAR17594.1"/>
    </source>
</evidence>
<organism evidence="1 2">
    <name type="scientific">Mya arenaria</name>
    <name type="common">Soft-shell clam</name>
    <dbReference type="NCBI Taxonomy" id="6604"/>
    <lineage>
        <taxon>Eukaryota</taxon>
        <taxon>Metazoa</taxon>
        <taxon>Spiralia</taxon>
        <taxon>Lophotrochozoa</taxon>
        <taxon>Mollusca</taxon>
        <taxon>Bivalvia</taxon>
        <taxon>Autobranchia</taxon>
        <taxon>Heteroconchia</taxon>
        <taxon>Euheterodonta</taxon>
        <taxon>Imparidentia</taxon>
        <taxon>Neoheterodontei</taxon>
        <taxon>Myida</taxon>
        <taxon>Myoidea</taxon>
        <taxon>Myidae</taxon>
        <taxon>Mya</taxon>
    </lineage>
</organism>
<sequence>MHAVELLYGDNCTLFPNDCCRDDLACINGICECVNMDLQNDEDEDKCCGFLLINVEKIEIKLVHNVTIRKCALKMSVLLHIM</sequence>
<gene>
    <name evidence="1" type="ORF">MAR_032188</name>
</gene>
<dbReference type="EMBL" id="CP111021">
    <property type="protein sequence ID" value="WAR17594.1"/>
    <property type="molecule type" value="Genomic_DNA"/>
</dbReference>